<dbReference type="GO" id="GO:0071972">
    <property type="term" value="F:peptidoglycan L,D-transpeptidase activity"/>
    <property type="evidence" value="ECO:0007669"/>
    <property type="project" value="TreeGrafter"/>
</dbReference>
<dbReference type="PANTHER" id="PTHR30582:SF30">
    <property type="entry name" value="BLR4375 PROTEIN"/>
    <property type="match status" value="1"/>
</dbReference>
<evidence type="ECO:0000313" key="12">
    <source>
        <dbReference type="Proteomes" id="UP000545037"/>
    </source>
</evidence>
<name>A0A7W9FE84_9CAUL</name>
<dbReference type="Pfam" id="PF01471">
    <property type="entry name" value="PG_binding_1"/>
    <property type="match status" value="1"/>
</dbReference>
<evidence type="ECO:0000256" key="3">
    <source>
        <dbReference type="ARBA" id="ARBA00022679"/>
    </source>
</evidence>
<comment type="caution">
    <text evidence="11">The sequence shown here is derived from an EMBL/GenBank/DDBJ whole genome shotgun (WGS) entry which is preliminary data.</text>
</comment>
<dbReference type="UniPathway" id="UPA00219"/>
<proteinExistence type="inferred from homology"/>
<dbReference type="InterPro" id="IPR050979">
    <property type="entry name" value="LD-transpeptidase"/>
</dbReference>
<evidence type="ECO:0000256" key="5">
    <source>
        <dbReference type="ARBA" id="ARBA00022984"/>
    </source>
</evidence>
<keyword evidence="3" id="KW-0808">Transferase</keyword>
<evidence type="ECO:0000313" key="11">
    <source>
        <dbReference type="EMBL" id="MBB5746216.1"/>
    </source>
</evidence>
<dbReference type="InterPro" id="IPR002477">
    <property type="entry name" value="Peptidoglycan-bd-like"/>
</dbReference>
<feature type="active site" description="Nucleophile" evidence="7">
    <location>
        <position position="346"/>
    </location>
</feature>
<dbReference type="RefSeq" id="WP_246347779.1">
    <property type="nucleotide sequence ID" value="NZ_JACHOR010000003.1"/>
</dbReference>
<dbReference type="Gene3D" id="2.40.440.10">
    <property type="entry name" value="L,D-transpeptidase catalytic domain-like"/>
    <property type="match status" value="1"/>
</dbReference>
<gene>
    <name evidence="11" type="ORF">GGR13_001820</name>
</gene>
<dbReference type="GO" id="GO:0071555">
    <property type="term" value="P:cell wall organization"/>
    <property type="evidence" value="ECO:0007669"/>
    <property type="project" value="UniProtKB-UniRule"/>
</dbReference>
<reference evidence="11 12" key="1">
    <citation type="submission" date="2020-08" db="EMBL/GenBank/DDBJ databases">
        <title>Genomic Encyclopedia of Type Strains, Phase IV (KMG-IV): sequencing the most valuable type-strain genomes for metagenomic binning, comparative biology and taxonomic classification.</title>
        <authorList>
            <person name="Goeker M."/>
        </authorList>
    </citation>
    <scope>NUCLEOTIDE SEQUENCE [LARGE SCALE GENOMIC DNA]</scope>
    <source>
        <strain evidence="11 12">DSM 4737</strain>
    </source>
</reference>
<evidence type="ECO:0000256" key="4">
    <source>
        <dbReference type="ARBA" id="ARBA00022960"/>
    </source>
</evidence>
<organism evidence="11 12">
    <name type="scientific">Brevundimonas variabilis</name>
    <dbReference type="NCBI Taxonomy" id="74312"/>
    <lineage>
        <taxon>Bacteria</taxon>
        <taxon>Pseudomonadati</taxon>
        <taxon>Pseudomonadota</taxon>
        <taxon>Alphaproteobacteria</taxon>
        <taxon>Caulobacterales</taxon>
        <taxon>Caulobacteraceae</taxon>
        <taxon>Brevundimonas</taxon>
    </lineage>
</organism>
<feature type="chain" id="PRO_5030509292" evidence="9">
    <location>
        <begin position="24"/>
        <end position="370"/>
    </location>
</feature>
<keyword evidence="11" id="KW-0449">Lipoprotein</keyword>
<dbReference type="SUPFAM" id="SSF47090">
    <property type="entry name" value="PGBD-like"/>
    <property type="match status" value="1"/>
</dbReference>
<accession>A0A7W9FE84</accession>
<evidence type="ECO:0000259" key="10">
    <source>
        <dbReference type="PROSITE" id="PS52029"/>
    </source>
</evidence>
<evidence type="ECO:0000256" key="7">
    <source>
        <dbReference type="PROSITE-ProRule" id="PRU01373"/>
    </source>
</evidence>
<dbReference type="Pfam" id="PF03734">
    <property type="entry name" value="YkuD"/>
    <property type="match status" value="1"/>
</dbReference>
<dbReference type="GO" id="GO:0018104">
    <property type="term" value="P:peptidoglycan-protein cross-linking"/>
    <property type="evidence" value="ECO:0007669"/>
    <property type="project" value="TreeGrafter"/>
</dbReference>
<dbReference type="EMBL" id="JACHOR010000003">
    <property type="protein sequence ID" value="MBB5746216.1"/>
    <property type="molecule type" value="Genomic_DNA"/>
</dbReference>
<evidence type="ECO:0000256" key="1">
    <source>
        <dbReference type="ARBA" id="ARBA00004752"/>
    </source>
</evidence>
<dbReference type="GO" id="GO:0016740">
    <property type="term" value="F:transferase activity"/>
    <property type="evidence" value="ECO:0007669"/>
    <property type="project" value="UniProtKB-KW"/>
</dbReference>
<evidence type="ECO:0000256" key="2">
    <source>
        <dbReference type="ARBA" id="ARBA00005992"/>
    </source>
</evidence>
<dbReference type="GO" id="GO:0008360">
    <property type="term" value="P:regulation of cell shape"/>
    <property type="evidence" value="ECO:0007669"/>
    <property type="project" value="UniProtKB-UniRule"/>
</dbReference>
<dbReference type="PANTHER" id="PTHR30582">
    <property type="entry name" value="L,D-TRANSPEPTIDASE"/>
    <property type="match status" value="1"/>
</dbReference>
<dbReference type="AlphaFoldDB" id="A0A7W9FE84"/>
<dbReference type="PROSITE" id="PS52029">
    <property type="entry name" value="LD_TPASE"/>
    <property type="match status" value="1"/>
</dbReference>
<dbReference type="CDD" id="cd16913">
    <property type="entry name" value="YkuD_like"/>
    <property type="match status" value="1"/>
</dbReference>
<evidence type="ECO:0000256" key="9">
    <source>
        <dbReference type="SAM" id="SignalP"/>
    </source>
</evidence>
<dbReference type="Proteomes" id="UP000545037">
    <property type="component" value="Unassembled WGS sequence"/>
</dbReference>
<keyword evidence="4 7" id="KW-0133">Cell shape</keyword>
<feature type="signal peptide" evidence="9">
    <location>
        <begin position="1"/>
        <end position="23"/>
    </location>
</feature>
<keyword evidence="9" id="KW-0732">Signal</keyword>
<sequence>MRFNRMSPIAAIVLMACSGAEPANVTTEPARPASPVVGVGSDTALRQAIETATFQPGSAKAAGPAFTATSRQTPQPPASGSKPAVSSAGGIDPGLIRAQILLDRAAFSPGVIDGLPGENSTQAIAAYEKANGLPEDGILDAQVFARLVASDKGVVLQDYTLTTADIAGPYLGTVPESLEAQAELESVGYATIMEGLAERFHTTEALLATLNPGADLTRSGTVLVVPAVSPMKLAADVARITVDKTERSVRAYDASDRLIAFYPATIGSAERPAPSGTVTVVGVAPEPNYTYDPTRVTFDRGDKKLVIPAGPNNPVGSVWIDLSRDTYGIHGTPDPSKIGKTFSSGCVRLTNWDAEQLAASVKPGVEVRFL</sequence>
<comment type="similarity">
    <text evidence="2">Belongs to the YkuD family.</text>
</comment>
<dbReference type="InterPro" id="IPR036366">
    <property type="entry name" value="PGBDSf"/>
</dbReference>
<keyword evidence="12" id="KW-1185">Reference proteome</keyword>
<dbReference type="GO" id="GO:0005576">
    <property type="term" value="C:extracellular region"/>
    <property type="evidence" value="ECO:0007669"/>
    <property type="project" value="TreeGrafter"/>
</dbReference>
<comment type="pathway">
    <text evidence="1 7">Cell wall biogenesis; peptidoglycan biosynthesis.</text>
</comment>
<keyword evidence="5 7" id="KW-0573">Peptidoglycan synthesis</keyword>
<feature type="domain" description="L,D-TPase catalytic" evidence="10">
    <location>
        <begin position="238"/>
        <end position="370"/>
    </location>
</feature>
<dbReference type="InterPro" id="IPR038063">
    <property type="entry name" value="Transpep_catalytic_dom"/>
</dbReference>
<feature type="region of interest" description="Disordered" evidence="8">
    <location>
        <begin position="53"/>
        <end position="87"/>
    </location>
</feature>
<dbReference type="InterPro" id="IPR036365">
    <property type="entry name" value="PGBD-like_sf"/>
</dbReference>
<evidence type="ECO:0000256" key="6">
    <source>
        <dbReference type="ARBA" id="ARBA00023316"/>
    </source>
</evidence>
<protein>
    <submittedName>
        <fullName evidence="11">Lipoprotein-anchoring transpeptidase ErfK/SrfK</fullName>
    </submittedName>
</protein>
<dbReference type="PROSITE" id="PS51257">
    <property type="entry name" value="PROKAR_LIPOPROTEIN"/>
    <property type="match status" value="1"/>
</dbReference>
<dbReference type="SUPFAM" id="SSF141523">
    <property type="entry name" value="L,D-transpeptidase catalytic domain-like"/>
    <property type="match status" value="1"/>
</dbReference>
<feature type="active site" description="Proton donor/acceptor" evidence="7">
    <location>
        <position position="330"/>
    </location>
</feature>
<dbReference type="InterPro" id="IPR005490">
    <property type="entry name" value="LD_TPept_cat_dom"/>
</dbReference>
<evidence type="ECO:0000256" key="8">
    <source>
        <dbReference type="SAM" id="MobiDB-lite"/>
    </source>
</evidence>
<dbReference type="Gene3D" id="1.10.101.10">
    <property type="entry name" value="PGBD-like superfamily/PGBD"/>
    <property type="match status" value="1"/>
</dbReference>
<keyword evidence="6 7" id="KW-0961">Cell wall biogenesis/degradation</keyword>